<gene>
    <name evidence="2" type="ORF">Sjap_024909</name>
</gene>
<feature type="region of interest" description="Disordered" evidence="1">
    <location>
        <begin position="1"/>
        <end position="23"/>
    </location>
</feature>
<organism evidence="2 3">
    <name type="scientific">Stephania japonica</name>
    <dbReference type="NCBI Taxonomy" id="461633"/>
    <lineage>
        <taxon>Eukaryota</taxon>
        <taxon>Viridiplantae</taxon>
        <taxon>Streptophyta</taxon>
        <taxon>Embryophyta</taxon>
        <taxon>Tracheophyta</taxon>
        <taxon>Spermatophyta</taxon>
        <taxon>Magnoliopsida</taxon>
        <taxon>Ranunculales</taxon>
        <taxon>Menispermaceae</taxon>
        <taxon>Menispermoideae</taxon>
        <taxon>Cissampelideae</taxon>
        <taxon>Stephania</taxon>
    </lineage>
</organism>
<name>A0AAP0EHG5_9MAGN</name>
<accession>A0AAP0EHG5</accession>
<comment type="caution">
    <text evidence="2">The sequence shown here is derived from an EMBL/GenBank/DDBJ whole genome shotgun (WGS) entry which is preliminary data.</text>
</comment>
<evidence type="ECO:0000256" key="1">
    <source>
        <dbReference type="SAM" id="MobiDB-lite"/>
    </source>
</evidence>
<evidence type="ECO:0000313" key="2">
    <source>
        <dbReference type="EMBL" id="KAK9091732.1"/>
    </source>
</evidence>
<sequence>MKKLKSNKGNERKTKREGERELTGCRNSLKFQEVKSFSPTTKTKQFKHKLDRRVLVGDEIIQIDCNQ</sequence>
<proteinExistence type="predicted"/>
<feature type="compositionally biased region" description="Basic and acidic residues" evidence="1">
    <location>
        <begin position="8"/>
        <end position="23"/>
    </location>
</feature>
<protein>
    <submittedName>
        <fullName evidence="2">Uncharacterized protein</fullName>
    </submittedName>
</protein>
<dbReference type="EMBL" id="JBBNAE010000010">
    <property type="protein sequence ID" value="KAK9091732.1"/>
    <property type="molecule type" value="Genomic_DNA"/>
</dbReference>
<dbReference type="AlphaFoldDB" id="A0AAP0EHG5"/>
<keyword evidence="3" id="KW-1185">Reference proteome</keyword>
<reference evidence="2 3" key="1">
    <citation type="submission" date="2024-01" db="EMBL/GenBank/DDBJ databases">
        <title>Genome assemblies of Stephania.</title>
        <authorList>
            <person name="Yang L."/>
        </authorList>
    </citation>
    <scope>NUCLEOTIDE SEQUENCE [LARGE SCALE GENOMIC DNA]</scope>
    <source>
        <strain evidence="2">QJT</strain>
        <tissue evidence="2">Leaf</tissue>
    </source>
</reference>
<evidence type="ECO:0000313" key="3">
    <source>
        <dbReference type="Proteomes" id="UP001417504"/>
    </source>
</evidence>
<dbReference type="Proteomes" id="UP001417504">
    <property type="component" value="Unassembled WGS sequence"/>
</dbReference>